<feature type="compositionally biased region" description="Low complexity" evidence="1">
    <location>
        <begin position="363"/>
        <end position="388"/>
    </location>
</feature>
<keyword evidence="3" id="KW-1185">Reference proteome</keyword>
<protein>
    <submittedName>
        <fullName evidence="2">Uncharacterized protein</fullName>
    </submittedName>
</protein>
<organism evidence="2 3">
    <name type="scientific">Neurospora intermedia</name>
    <dbReference type="NCBI Taxonomy" id="5142"/>
    <lineage>
        <taxon>Eukaryota</taxon>
        <taxon>Fungi</taxon>
        <taxon>Dikarya</taxon>
        <taxon>Ascomycota</taxon>
        <taxon>Pezizomycotina</taxon>
        <taxon>Sordariomycetes</taxon>
        <taxon>Sordariomycetidae</taxon>
        <taxon>Sordariales</taxon>
        <taxon>Sordariaceae</taxon>
        <taxon>Neurospora</taxon>
    </lineage>
</organism>
<feature type="compositionally biased region" description="Polar residues" evidence="1">
    <location>
        <begin position="418"/>
        <end position="439"/>
    </location>
</feature>
<evidence type="ECO:0000256" key="1">
    <source>
        <dbReference type="SAM" id="MobiDB-lite"/>
    </source>
</evidence>
<feature type="compositionally biased region" description="Basic and acidic residues" evidence="1">
    <location>
        <begin position="100"/>
        <end position="123"/>
    </location>
</feature>
<proteinExistence type="predicted"/>
<feature type="compositionally biased region" description="Basic residues" evidence="1">
    <location>
        <begin position="293"/>
        <end position="304"/>
    </location>
</feature>
<dbReference type="Proteomes" id="UP001451303">
    <property type="component" value="Unassembled WGS sequence"/>
</dbReference>
<reference evidence="2 3" key="1">
    <citation type="submission" date="2023-09" db="EMBL/GenBank/DDBJ databases">
        <title>Multi-omics analysis of a traditional fermented food reveals byproduct-associated fungal strains for waste-to-food upcycling.</title>
        <authorList>
            <consortium name="Lawrence Berkeley National Laboratory"/>
            <person name="Rekdal V.M."/>
            <person name="Villalobos-Escobedo J.M."/>
            <person name="Rodriguez-Valeron N."/>
            <person name="Garcia M.O."/>
            <person name="Vasquez D.P."/>
            <person name="Damayanti I."/>
            <person name="Sorensen P.M."/>
            <person name="Baidoo E.E."/>
            <person name="De Carvalho A.C."/>
            <person name="Riley R."/>
            <person name="Lipzen A."/>
            <person name="He G."/>
            <person name="Yan M."/>
            <person name="Haridas S."/>
            <person name="Daum C."/>
            <person name="Yoshinaga Y."/>
            <person name="Ng V."/>
            <person name="Grigoriev I.V."/>
            <person name="Munk R."/>
            <person name="Nuraida L."/>
            <person name="Wijaya C.H."/>
            <person name="Morales P.-C."/>
            <person name="Keasling J.D."/>
        </authorList>
    </citation>
    <scope>NUCLEOTIDE SEQUENCE [LARGE SCALE GENOMIC DNA]</scope>
    <source>
        <strain evidence="2 3">FGSC 2613</strain>
    </source>
</reference>
<feature type="compositionally biased region" description="Basic and acidic residues" evidence="1">
    <location>
        <begin position="460"/>
        <end position="472"/>
    </location>
</feature>
<gene>
    <name evidence="2" type="ORF">QR685DRAFT_583845</name>
</gene>
<feature type="compositionally biased region" description="Pro residues" evidence="1">
    <location>
        <begin position="350"/>
        <end position="362"/>
    </location>
</feature>
<feature type="compositionally biased region" description="Low complexity" evidence="1">
    <location>
        <begin position="440"/>
        <end position="451"/>
    </location>
</feature>
<feature type="compositionally biased region" description="Polar residues" evidence="1">
    <location>
        <begin position="473"/>
        <end position="483"/>
    </location>
</feature>
<evidence type="ECO:0000313" key="2">
    <source>
        <dbReference type="EMBL" id="KAL0473372.1"/>
    </source>
</evidence>
<sequence>MAPVTDPFPVPGLEDLILKNCRFFSSPDTELSLAVAKEPGQFRAVVLQTKENFRSPLLAETGPTIYWALHSLMVKSAEFVQNYIQTSGYSIVPKARETKADKEAHGFGDSEHGSDDNQGHDAESVTSRFTSCPTYTSQSVLGPSKPSVKRHNIPYHNRMNGVSGVDFPPLPPPPPGWPLRNMRLNGGIGNGVSHIPPPYHPPPPPPPLLPDGFASAGAGKEPCWSFQQFSPFQSQNTSYHGQAMRPTDQYLGPGSIHHVQLPSQALPATTATPLVPPAFSAIGDAVPGSNPKPNRHPSKPHQSQHHIPPPPPPPPPPFPRMSRVVRDNHVYGSAPWHVQRSTPYTTAGITPPPPPPPPPPPISIHVPPSVSTSSSSSATTTITPNASPNLLPSVTSRLFDGASSTTSSSPSAPSTSTLFSHNPTTKRNSITILCSSCGDSNNNNKPTSTTPPARPVSEGIRFEPRERGKQSKDQCNQSHSTCM</sequence>
<feature type="compositionally biased region" description="Pro residues" evidence="1">
    <location>
        <begin position="307"/>
        <end position="319"/>
    </location>
</feature>
<accession>A0ABR3DL65</accession>
<feature type="compositionally biased region" description="Low complexity" evidence="1">
    <location>
        <begin position="402"/>
        <end position="417"/>
    </location>
</feature>
<evidence type="ECO:0000313" key="3">
    <source>
        <dbReference type="Proteomes" id="UP001451303"/>
    </source>
</evidence>
<dbReference type="EMBL" id="JAVLET010000002">
    <property type="protein sequence ID" value="KAL0473372.1"/>
    <property type="molecule type" value="Genomic_DNA"/>
</dbReference>
<comment type="caution">
    <text evidence="2">The sequence shown here is derived from an EMBL/GenBank/DDBJ whole genome shotgun (WGS) entry which is preliminary data.</text>
</comment>
<feature type="region of interest" description="Disordered" evidence="1">
    <location>
        <begin position="100"/>
        <end position="126"/>
    </location>
</feature>
<feature type="region of interest" description="Disordered" evidence="1">
    <location>
        <begin position="279"/>
        <end position="483"/>
    </location>
</feature>
<name>A0ABR3DL65_NEUIN</name>